<name>A0A1G2TIJ0_9BACT</name>
<dbReference type="EMBL" id="MHVS01000005">
    <property type="protein sequence ID" value="OHA96489.1"/>
    <property type="molecule type" value="Genomic_DNA"/>
</dbReference>
<feature type="transmembrane region" description="Helical" evidence="2">
    <location>
        <begin position="46"/>
        <end position="70"/>
    </location>
</feature>
<feature type="compositionally biased region" description="Acidic residues" evidence="1">
    <location>
        <begin position="88"/>
        <end position="99"/>
    </location>
</feature>
<evidence type="ECO:0000256" key="1">
    <source>
        <dbReference type="SAM" id="MobiDB-lite"/>
    </source>
</evidence>
<keyword evidence="2" id="KW-0812">Transmembrane</keyword>
<feature type="transmembrane region" description="Helical" evidence="2">
    <location>
        <begin position="12"/>
        <end position="34"/>
    </location>
</feature>
<sequence>MTKNNAERTQTLLEYSIEAAFFFGLSGFACSLYWRGELFSPSFSPAASVIIIILALVFIVIGVAETVNIIKKFNPPRPEQEEVHDPVYETEDPLDVPYS</sequence>
<gene>
    <name evidence="3" type="ORF">A3D49_01260</name>
</gene>
<evidence type="ECO:0000256" key="2">
    <source>
        <dbReference type="SAM" id="Phobius"/>
    </source>
</evidence>
<evidence type="ECO:0000313" key="4">
    <source>
        <dbReference type="Proteomes" id="UP000177279"/>
    </source>
</evidence>
<protein>
    <submittedName>
        <fullName evidence="3">Uncharacterized protein</fullName>
    </submittedName>
</protein>
<feature type="region of interest" description="Disordered" evidence="1">
    <location>
        <begin position="75"/>
        <end position="99"/>
    </location>
</feature>
<feature type="compositionally biased region" description="Basic and acidic residues" evidence="1">
    <location>
        <begin position="78"/>
        <end position="87"/>
    </location>
</feature>
<comment type="caution">
    <text evidence="3">The sequence shown here is derived from an EMBL/GenBank/DDBJ whole genome shotgun (WGS) entry which is preliminary data.</text>
</comment>
<evidence type="ECO:0000313" key="3">
    <source>
        <dbReference type="EMBL" id="OHA96489.1"/>
    </source>
</evidence>
<organism evidence="3 4">
    <name type="scientific">Candidatus Zambryskibacteria bacterium RIFCSPHIGHO2_02_FULL_43_37</name>
    <dbReference type="NCBI Taxonomy" id="1802749"/>
    <lineage>
        <taxon>Bacteria</taxon>
        <taxon>Candidatus Zambryskiibacteriota</taxon>
    </lineage>
</organism>
<reference evidence="3 4" key="1">
    <citation type="journal article" date="2016" name="Nat. Commun.">
        <title>Thousands of microbial genomes shed light on interconnected biogeochemical processes in an aquifer system.</title>
        <authorList>
            <person name="Anantharaman K."/>
            <person name="Brown C.T."/>
            <person name="Hug L.A."/>
            <person name="Sharon I."/>
            <person name="Castelle C.J."/>
            <person name="Probst A.J."/>
            <person name="Thomas B.C."/>
            <person name="Singh A."/>
            <person name="Wilkins M.J."/>
            <person name="Karaoz U."/>
            <person name="Brodie E.L."/>
            <person name="Williams K.H."/>
            <person name="Hubbard S.S."/>
            <person name="Banfield J.F."/>
        </authorList>
    </citation>
    <scope>NUCLEOTIDE SEQUENCE [LARGE SCALE GENOMIC DNA]</scope>
</reference>
<dbReference type="PROSITE" id="PS51257">
    <property type="entry name" value="PROKAR_LIPOPROTEIN"/>
    <property type="match status" value="1"/>
</dbReference>
<keyword evidence="2" id="KW-0472">Membrane</keyword>
<accession>A0A1G2TIJ0</accession>
<dbReference type="Proteomes" id="UP000177279">
    <property type="component" value="Unassembled WGS sequence"/>
</dbReference>
<dbReference type="AlphaFoldDB" id="A0A1G2TIJ0"/>
<keyword evidence="2" id="KW-1133">Transmembrane helix</keyword>
<proteinExistence type="predicted"/>